<dbReference type="PROSITE" id="PS50835">
    <property type="entry name" value="IG_LIKE"/>
    <property type="match status" value="2"/>
</dbReference>
<dbReference type="InterPro" id="IPR007110">
    <property type="entry name" value="Ig-like_dom"/>
</dbReference>
<dbReference type="InterPro" id="IPR003598">
    <property type="entry name" value="Ig_sub2"/>
</dbReference>
<protein>
    <recommendedName>
        <fullName evidence="3">Ig-like domain-containing protein</fullName>
    </recommendedName>
</protein>
<dbReference type="InterPro" id="IPR003599">
    <property type="entry name" value="Ig_sub"/>
</dbReference>
<feature type="domain" description="Ig-like" evidence="3">
    <location>
        <begin position="39"/>
        <end position="146"/>
    </location>
</feature>
<evidence type="ECO:0000256" key="2">
    <source>
        <dbReference type="SAM" id="SignalP"/>
    </source>
</evidence>
<proteinExistence type="predicted"/>
<dbReference type="PANTHER" id="PTHR10075:SF109">
    <property type="entry name" value="NEURAL_ECTODERMAL DEVELOPMENT FACTOR IMP-L2"/>
    <property type="match status" value="1"/>
</dbReference>
<accession>A0ABN8ILV6</accession>
<organism evidence="4 5">
    <name type="scientific">Iphiclides podalirius</name>
    <name type="common">scarce swallowtail</name>
    <dbReference type="NCBI Taxonomy" id="110791"/>
    <lineage>
        <taxon>Eukaryota</taxon>
        <taxon>Metazoa</taxon>
        <taxon>Ecdysozoa</taxon>
        <taxon>Arthropoda</taxon>
        <taxon>Hexapoda</taxon>
        <taxon>Insecta</taxon>
        <taxon>Pterygota</taxon>
        <taxon>Neoptera</taxon>
        <taxon>Endopterygota</taxon>
        <taxon>Lepidoptera</taxon>
        <taxon>Glossata</taxon>
        <taxon>Ditrysia</taxon>
        <taxon>Papilionoidea</taxon>
        <taxon>Papilionidae</taxon>
        <taxon>Papilioninae</taxon>
        <taxon>Iphiclides</taxon>
    </lineage>
</organism>
<reference evidence="4" key="1">
    <citation type="submission" date="2022-03" db="EMBL/GenBank/DDBJ databases">
        <authorList>
            <person name="Martin H S."/>
        </authorList>
    </citation>
    <scope>NUCLEOTIDE SEQUENCE</scope>
</reference>
<feature type="signal peptide" evidence="2">
    <location>
        <begin position="1"/>
        <end position="24"/>
    </location>
</feature>
<dbReference type="Proteomes" id="UP000837857">
    <property type="component" value="Chromosome 28"/>
</dbReference>
<dbReference type="InterPro" id="IPR013783">
    <property type="entry name" value="Ig-like_fold"/>
</dbReference>
<sequence length="262" mass="29085">MINLVTLFAAMALVALQCSHPVSAQIETSKIDLDNNIQPNLVPTQRRRLQKYVRINMPPPSSVSHTPGTRLQLDCVAMGSPAPVIHWLRNGEPIVDYEDEANEIPTHHPSNIASLTSKLLVSAVRDGDLFTCVATAGMKEDSASTTVYLEGDEPPKMMTLEKLFSVPSKPVITSFYTEILQEMGTTLIMPCRVQSLTDHQVFWHDNQGDLVYSNPRIRVLPSGDLMISGLRWSDMGQWTCTAQNAYGKDSAATFVYPVKRKQ</sequence>
<evidence type="ECO:0000313" key="5">
    <source>
        <dbReference type="Proteomes" id="UP000837857"/>
    </source>
</evidence>
<keyword evidence="2" id="KW-0732">Signal</keyword>
<dbReference type="InterPro" id="IPR036179">
    <property type="entry name" value="Ig-like_dom_sf"/>
</dbReference>
<dbReference type="Pfam" id="PF13927">
    <property type="entry name" value="Ig_3"/>
    <property type="match status" value="1"/>
</dbReference>
<dbReference type="SUPFAM" id="SSF48726">
    <property type="entry name" value="Immunoglobulin"/>
    <property type="match status" value="2"/>
</dbReference>
<keyword evidence="5" id="KW-1185">Reference proteome</keyword>
<keyword evidence="1" id="KW-0393">Immunoglobulin domain</keyword>
<dbReference type="PANTHER" id="PTHR10075">
    <property type="entry name" value="BASIGIN RELATED"/>
    <property type="match status" value="1"/>
</dbReference>
<feature type="chain" id="PRO_5045828696" description="Ig-like domain-containing protein" evidence="2">
    <location>
        <begin position="25"/>
        <end position="262"/>
    </location>
</feature>
<feature type="non-terminal residue" evidence="4">
    <location>
        <position position="1"/>
    </location>
</feature>
<evidence type="ECO:0000259" key="3">
    <source>
        <dbReference type="PROSITE" id="PS50835"/>
    </source>
</evidence>
<gene>
    <name evidence="4" type="ORF">IPOD504_LOCUS11414</name>
</gene>
<dbReference type="EMBL" id="OW152840">
    <property type="protein sequence ID" value="CAH2061740.1"/>
    <property type="molecule type" value="Genomic_DNA"/>
</dbReference>
<dbReference type="InterPro" id="IPR013098">
    <property type="entry name" value="Ig_I-set"/>
</dbReference>
<evidence type="ECO:0000256" key="1">
    <source>
        <dbReference type="ARBA" id="ARBA00023319"/>
    </source>
</evidence>
<feature type="domain" description="Ig-like" evidence="3">
    <location>
        <begin position="170"/>
        <end position="255"/>
    </location>
</feature>
<dbReference type="SMART" id="SM00409">
    <property type="entry name" value="IG"/>
    <property type="match status" value="2"/>
</dbReference>
<dbReference type="Pfam" id="PF07679">
    <property type="entry name" value="I-set"/>
    <property type="match status" value="1"/>
</dbReference>
<evidence type="ECO:0000313" key="4">
    <source>
        <dbReference type="EMBL" id="CAH2061740.1"/>
    </source>
</evidence>
<dbReference type="Gene3D" id="2.60.40.10">
    <property type="entry name" value="Immunoglobulins"/>
    <property type="match status" value="2"/>
</dbReference>
<dbReference type="SMART" id="SM00408">
    <property type="entry name" value="IGc2"/>
    <property type="match status" value="2"/>
</dbReference>
<name>A0ABN8ILV6_9NEOP</name>